<dbReference type="RefSeq" id="YP_009036635.1">
    <property type="nucleotide sequence ID" value="NC_024213.1"/>
</dbReference>
<proteinExistence type="predicted"/>
<dbReference type="KEGG" id="vg:19526186"/>
<organism evidence="2 3">
    <name type="scientific">Bacillus phage Hakuna</name>
    <dbReference type="NCBI Taxonomy" id="1486659"/>
    <lineage>
        <taxon>Viruses</taxon>
        <taxon>Duplodnaviria</taxon>
        <taxon>Heunggongvirae</taxon>
        <taxon>Uroviricota</taxon>
        <taxon>Caudoviricetes</taxon>
        <taxon>Herelleviridae</taxon>
        <taxon>Bastillevirinae</taxon>
        <taxon>Wphvirus</taxon>
        <taxon>Wphvirus hakuna</taxon>
    </lineage>
</organism>
<dbReference type="EMBL" id="KJ489399">
    <property type="protein sequence ID" value="AHZ10204.1"/>
    <property type="molecule type" value="Genomic_DNA"/>
</dbReference>
<keyword evidence="1" id="KW-0812">Transmembrane</keyword>
<accession>A0A024B0S4</accession>
<sequence>MTNIDLVLCVIAASIGVNYGLKLLGVVAQFKEIKTKGETPLYGTVLLGFGLTLVAEIVFAFFYTQLYFNFIEIYYLTAMAFGISLFFIKNIVAHYTAYGYWAIVVKKNEKKFKESLKRDIKKMGGEA</sequence>
<evidence type="ECO:0000256" key="1">
    <source>
        <dbReference type="SAM" id="Phobius"/>
    </source>
</evidence>
<dbReference type="InterPro" id="IPR055843">
    <property type="entry name" value="DUF7420"/>
</dbReference>
<evidence type="ECO:0000313" key="3">
    <source>
        <dbReference type="Proteomes" id="UP000026900"/>
    </source>
</evidence>
<dbReference type="GeneID" id="19526186"/>
<keyword evidence="1" id="KW-0472">Membrane</keyword>
<dbReference type="Pfam" id="PF24195">
    <property type="entry name" value="DUF7420"/>
    <property type="match status" value="1"/>
</dbReference>
<name>A0A024B0S4_9CAUD</name>
<keyword evidence="3" id="KW-1185">Reference proteome</keyword>
<protein>
    <submittedName>
        <fullName evidence="2">Uncharacterized protein</fullName>
    </submittedName>
</protein>
<feature type="transmembrane region" description="Helical" evidence="1">
    <location>
        <begin position="6"/>
        <end position="28"/>
    </location>
</feature>
<feature type="transmembrane region" description="Helical" evidence="1">
    <location>
        <begin position="40"/>
        <end position="63"/>
    </location>
</feature>
<evidence type="ECO:0000313" key="2">
    <source>
        <dbReference type="EMBL" id="AHZ10204.1"/>
    </source>
</evidence>
<reference evidence="3" key="1">
    <citation type="submission" date="2014-09" db="EMBL/GenBank/DDBJ databases">
        <authorList>
            <person name="Sauder A.B."/>
            <person name="McKenzie Q.R."/>
            <person name="Temple L.M."/>
            <person name="Alexis B.K."/>
            <person name="Al-Atrache Z."/>
            <person name="Lewis L.O."/>
            <person name="Loesser-Casey K.E."/>
            <person name="Mitchell K.J."/>
        </authorList>
    </citation>
    <scope>NUCLEOTIDE SEQUENCE [LARGE SCALE GENOMIC DNA]</scope>
</reference>
<keyword evidence="1" id="KW-1133">Transmembrane helix</keyword>
<feature type="transmembrane region" description="Helical" evidence="1">
    <location>
        <begin position="75"/>
        <end position="103"/>
    </location>
</feature>
<dbReference type="Proteomes" id="UP000026900">
    <property type="component" value="Segment"/>
</dbReference>